<dbReference type="AlphaFoldDB" id="A0A074Z4Y9"/>
<organism evidence="1 2">
    <name type="scientific">Opisthorchis viverrini</name>
    <name type="common">Southeast Asian liver fluke</name>
    <dbReference type="NCBI Taxonomy" id="6198"/>
    <lineage>
        <taxon>Eukaryota</taxon>
        <taxon>Metazoa</taxon>
        <taxon>Spiralia</taxon>
        <taxon>Lophotrochozoa</taxon>
        <taxon>Platyhelminthes</taxon>
        <taxon>Trematoda</taxon>
        <taxon>Digenea</taxon>
        <taxon>Opisthorchiida</taxon>
        <taxon>Opisthorchiata</taxon>
        <taxon>Opisthorchiidae</taxon>
        <taxon>Opisthorchis</taxon>
    </lineage>
</organism>
<keyword evidence="2" id="KW-1185">Reference proteome</keyword>
<evidence type="ECO:0000313" key="1">
    <source>
        <dbReference type="EMBL" id="KER18375.1"/>
    </source>
</evidence>
<dbReference type="GeneID" id="20330268"/>
<sequence length="61" mass="7185">SQRRCYRLIYNCKQSSWKRPVHLPSRTRKSGKTLDCNPTSEESHIEECWNESRLGPAFCTL</sequence>
<dbReference type="EMBL" id="KL602182">
    <property type="protein sequence ID" value="KER18375.1"/>
    <property type="molecule type" value="Genomic_DNA"/>
</dbReference>
<protein>
    <submittedName>
        <fullName evidence="1">Uncharacterized protein</fullName>
    </submittedName>
</protein>
<name>A0A074Z4Y9_OPIVI</name>
<dbReference type="Proteomes" id="UP000054324">
    <property type="component" value="Unassembled WGS sequence"/>
</dbReference>
<dbReference type="CTD" id="20330268"/>
<gene>
    <name evidence="1" type="ORF">T265_16103</name>
</gene>
<feature type="non-terminal residue" evidence="1">
    <location>
        <position position="1"/>
    </location>
</feature>
<evidence type="ECO:0000313" key="2">
    <source>
        <dbReference type="Proteomes" id="UP000054324"/>
    </source>
</evidence>
<dbReference type="KEGG" id="ovi:T265_16103"/>
<accession>A0A074Z4Y9</accession>
<proteinExistence type="predicted"/>
<dbReference type="RefSeq" id="XP_009177878.1">
    <property type="nucleotide sequence ID" value="XM_009179614.1"/>
</dbReference>
<reference evidence="1 2" key="1">
    <citation type="submission" date="2013-11" db="EMBL/GenBank/DDBJ databases">
        <title>Opisthorchis viverrini - life in the bile duct.</title>
        <authorList>
            <person name="Young N.D."/>
            <person name="Nagarajan N."/>
            <person name="Lin S.J."/>
            <person name="Korhonen P.K."/>
            <person name="Jex A.R."/>
            <person name="Hall R.S."/>
            <person name="Safavi-Hemami H."/>
            <person name="Kaewkong W."/>
            <person name="Bertrand D."/>
            <person name="Gao S."/>
            <person name="Seet Q."/>
            <person name="Wongkham S."/>
            <person name="Teh B.T."/>
            <person name="Wongkham C."/>
            <person name="Intapan P.M."/>
            <person name="Maleewong W."/>
            <person name="Yang X."/>
            <person name="Hu M."/>
            <person name="Wang Z."/>
            <person name="Hofmann A."/>
            <person name="Sternberg P.W."/>
            <person name="Tan P."/>
            <person name="Wang J."/>
            <person name="Gasser R.B."/>
        </authorList>
    </citation>
    <scope>NUCLEOTIDE SEQUENCE [LARGE SCALE GENOMIC DNA]</scope>
</reference>
<feature type="non-terminal residue" evidence="1">
    <location>
        <position position="61"/>
    </location>
</feature>